<dbReference type="AlphaFoldDB" id="A0A1H6Q6Y8"/>
<reference evidence="2 3" key="1">
    <citation type="submission" date="2016-10" db="EMBL/GenBank/DDBJ databases">
        <authorList>
            <person name="de Groot N.N."/>
        </authorList>
    </citation>
    <scope>NUCLEOTIDE SEQUENCE [LARGE SCALE GENOMIC DNA]</scope>
    <source>
        <strain evidence="2 3">DSM 19938</strain>
    </source>
</reference>
<accession>A0A1H6Q6Y8</accession>
<proteinExistence type="predicted"/>
<dbReference type="STRING" id="408657.SAMN04487995_0367"/>
<keyword evidence="3" id="KW-1185">Reference proteome</keyword>
<sequence>MKMQSKKRALPVLAAVIGLSAALATASTPNKPAQQAWGRNAANECVAGEVEDDCGLISGAACSFNAGGQTITAHSSQADCANPEAVLRKP</sequence>
<dbReference type="InterPro" id="IPR045391">
    <property type="entry name" value="DUF6520"/>
</dbReference>
<dbReference type="Proteomes" id="UP000199532">
    <property type="component" value="Unassembled WGS sequence"/>
</dbReference>
<feature type="signal peptide" evidence="1">
    <location>
        <begin position="1"/>
        <end position="26"/>
    </location>
</feature>
<dbReference type="Pfam" id="PF20130">
    <property type="entry name" value="DUF6520"/>
    <property type="match status" value="1"/>
</dbReference>
<dbReference type="RefSeq" id="WP_090331346.1">
    <property type="nucleotide sequence ID" value="NZ_FNXY01000001.1"/>
</dbReference>
<name>A0A1H6Q6Y8_9BACT</name>
<evidence type="ECO:0000313" key="2">
    <source>
        <dbReference type="EMBL" id="SEI39571.1"/>
    </source>
</evidence>
<gene>
    <name evidence="2" type="ORF">SAMN04487995_0367</name>
</gene>
<dbReference type="EMBL" id="FNXY01000001">
    <property type="protein sequence ID" value="SEI39571.1"/>
    <property type="molecule type" value="Genomic_DNA"/>
</dbReference>
<evidence type="ECO:0000256" key="1">
    <source>
        <dbReference type="SAM" id="SignalP"/>
    </source>
</evidence>
<keyword evidence="1" id="KW-0732">Signal</keyword>
<protein>
    <recommendedName>
        <fullName evidence="4">DUF2282 domain-containing protein</fullName>
    </recommendedName>
</protein>
<feature type="chain" id="PRO_5011679828" description="DUF2282 domain-containing protein" evidence="1">
    <location>
        <begin position="27"/>
        <end position="90"/>
    </location>
</feature>
<organism evidence="2 3">
    <name type="scientific">Dyadobacter koreensis</name>
    <dbReference type="NCBI Taxonomy" id="408657"/>
    <lineage>
        <taxon>Bacteria</taxon>
        <taxon>Pseudomonadati</taxon>
        <taxon>Bacteroidota</taxon>
        <taxon>Cytophagia</taxon>
        <taxon>Cytophagales</taxon>
        <taxon>Spirosomataceae</taxon>
        <taxon>Dyadobacter</taxon>
    </lineage>
</organism>
<evidence type="ECO:0008006" key="4">
    <source>
        <dbReference type="Google" id="ProtNLM"/>
    </source>
</evidence>
<evidence type="ECO:0000313" key="3">
    <source>
        <dbReference type="Proteomes" id="UP000199532"/>
    </source>
</evidence>